<protein>
    <submittedName>
        <fullName evidence="2">Uncharacterized protein</fullName>
    </submittedName>
</protein>
<sequence length="112" mass="11709">MGGLAVSNSSSSSSVDSCALSFAGLDCCLSKSVPSCEATSSACNDVSQASHGIWKGNGLIDWQQQPTHIIHNRHIGQHCGLYNREGSSHTFGQLSRNNLGSAVGSLKQHPPT</sequence>
<name>A0AAW1PZ16_9CHLO</name>
<dbReference type="Proteomes" id="UP001438707">
    <property type="component" value="Unassembled WGS sequence"/>
</dbReference>
<feature type="region of interest" description="Disordered" evidence="1">
    <location>
        <begin position="93"/>
        <end position="112"/>
    </location>
</feature>
<keyword evidence="3" id="KW-1185">Reference proteome</keyword>
<dbReference type="EMBL" id="JALJOS010000052">
    <property type="protein sequence ID" value="KAK9818951.1"/>
    <property type="molecule type" value="Genomic_DNA"/>
</dbReference>
<proteinExistence type="predicted"/>
<accession>A0AAW1PZ16</accession>
<evidence type="ECO:0000313" key="3">
    <source>
        <dbReference type="Proteomes" id="UP001438707"/>
    </source>
</evidence>
<reference evidence="2 3" key="1">
    <citation type="journal article" date="2024" name="Nat. Commun.">
        <title>Phylogenomics reveals the evolutionary origins of lichenization in chlorophyte algae.</title>
        <authorList>
            <person name="Puginier C."/>
            <person name="Libourel C."/>
            <person name="Otte J."/>
            <person name="Skaloud P."/>
            <person name="Haon M."/>
            <person name="Grisel S."/>
            <person name="Petersen M."/>
            <person name="Berrin J.G."/>
            <person name="Delaux P.M."/>
            <person name="Dal Grande F."/>
            <person name="Keller J."/>
        </authorList>
    </citation>
    <scope>NUCLEOTIDE SEQUENCE [LARGE SCALE GENOMIC DNA]</scope>
    <source>
        <strain evidence="2 3">SAG 2145</strain>
    </source>
</reference>
<evidence type="ECO:0000256" key="1">
    <source>
        <dbReference type="SAM" id="MobiDB-lite"/>
    </source>
</evidence>
<evidence type="ECO:0000313" key="2">
    <source>
        <dbReference type="EMBL" id="KAK9818951.1"/>
    </source>
</evidence>
<organism evidence="2 3">
    <name type="scientific">Apatococcus lobatus</name>
    <dbReference type="NCBI Taxonomy" id="904363"/>
    <lineage>
        <taxon>Eukaryota</taxon>
        <taxon>Viridiplantae</taxon>
        <taxon>Chlorophyta</taxon>
        <taxon>core chlorophytes</taxon>
        <taxon>Trebouxiophyceae</taxon>
        <taxon>Chlorellales</taxon>
        <taxon>Chlorellaceae</taxon>
        <taxon>Apatococcus</taxon>
    </lineage>
</organism>
<comment type="caution">
    <text evidence="2">The sequence shown here is derived from an EMBL/GenBank/DDBJ whole genome shotgun (WGS) entry which is preliminary data.</text>
</comment>
<gene>
    <name evidence="2" type="ORF">WJX74_006666</name>
</gene>
<dbReference type="AlphaFoldDB" id="A0AAW1PZ16"/>